<dbReference type="RefSeq" id="WP_368801398.1">
    <property type="nucleotide sequence ID" value="NZ_JAZHFV010000001.1"/>
</dbReference>
<reference evidence="1 2" key="1">
    <citation type="submission" date="2024-01" db="EMBL/GenBank/DDBJ databases">
        <title>New evidence supports the origin of RcGTA from prophage.</title>
        <authorList>
            <person name="Xu Y."/>
            <person name="Liu B."/>
            <person name="Chen F."/>
        </authorList>
    </citation>
    <scope>NUCLEOTIDE SEQUENCE [LARGE SCALE GENOMIC DNA]</scope>
    <source>
        <strain evidence="1 2">CBW1107-2</strain>
    </source>
</reference>
<name>A0ABV3WMZ4_9HYPH</name>
<gene>
    <name evidence="1" type="ORF">V1479_01805</name>
</gene>
<proteinExistence type="predicted"/>
<dbReference type="EMBL" id="JAZHFV010000001">
    <property type="protein sequence ID" value="MEX4006018.1"/>
    <property type="molecule type" value="Genomic_DNA"/>
</dbReference>
<keyword evidence="2" id="KW-1185">Reference proteome</keyword>
<sequence>MTEFESGSVADALRWNKRVFESQRIAIVGPERIECGMLLFFDKESGKLDAVEGFVYGERWPDAEEPFYWSETERLS</sequence>
<protein>
    <submittedName>
        <fullName evidence="1">Uncharacterized protein</fullName>
    </submittedName>
</protein>
<accession>A0ABV3WMZ4</accession>
<comment type="caution">
    <text evidence="1">The sequence shown here is derived from an EMBL/GenBank/DDBJ whole genome shotgun (WGS) entry which is preliminary data.</text>
</comment>
<evidence type="ECO:0000313" key="1">
    <source>
        <dbReference type="EMBL" id="MEX4006018.1"/>
    </source>
</evidence>
<evidence type="ECO:0000313" key="2">
    <source>
        <dbReference type="Proteomes" id="UP001559025"/>
    </source>
</evidence>
<dbReference type="Proteomes" id="UP001559025">
    <property type="component" value="Unassembled WGS sequence"/>
</dbReference>
<organism evidence="1 2">
    <name type="scientific">Neoaquamicrobium sediminum</name>
    <dbReference type="NCBI Taxonomy" id="1849104"/>
    <lineage>
        <taxon>Bacteria</taxon>
        <taxon>Pseudomonadati</taxon>
        <taxon>Pseudomonadota</taxon>
        <taxon>Alphaproteobacteria</taxon>
        <taxon>Hyphomicrobiales</taxon>
        <taxon>Phyllobacteriaceae</taxon>
        <taxon>Neoaquamicrobium</taxon>
    </lineage>
</organism>